<dbReference type="PANTHER" id="PTHR19372:SF7">
    <property type="entry name" value="SULFITE OXIDASE, MITOCHONDRIAL"/>
    <property type="match status" value="1"/>
</dbReference>
<dbReference type="RefSeq" id="WP_066339168.1">
    <property type="nucleotide sequence ID" value="NZ_CP016503.1"/>
</dbReference>
<gene>
    <name evidence="7" type="ORF">BBW65_02360</name>
</gene>
<organism evidence="7 8">
    <name type="scientific">Helicobacter enhydrae</name>
    <dbReference type="NCBI Taxonomy" id="222136"/>
    <lineage>
        <taxon>Bacteria</taxon>
        <taxon>Pseudomonadati</taxon>
        <taxon>Campylobacterota</taxon>
        <taxon>Epsilonproteobacteria</taxon>
        <taxon>Campylobacterales</taxon>
        <taxon>Helicobacteraceae</taxon>
        <taxon>Helicobacter</taxon>
    </lineage>
</organism>
<dbReference type="EMBL" id="CP016503">
    <property type="protein sequence ID" value="ANV97718.1"/>
    <property type="molecule type" value="Genomic_DNA"/>
</dbReference>
<dbReference type="KEGG" id="het:BBW65_02360"/>
<sequence>MKKETHEKTQVKEVGLHEAYAQDPQKADLAIFGREVDPITRRGFLHKSSLLAMASILGANIPFASNMPGGIIPALLANSDTPFSVPGKDGLIYLNDRPVNAETPPQFLDSPFTEPKYFFIRNNGTPPPLESIDPKTWKLEIAGESCKKPKSFTIDELKKKFKHYTYALVVECGGNSRKEVVPATKGNQWENGAVGCGRWTGVRLRDVLESCGIKKDAVYIGYYGADLRLDGNTSKEVISRGVPIAKALEDETLIAWEYEGQDIPYMNGYPLRLVIGGVPASASGKWLKKIVVRNKVHDGEKMNGQSYRIPCKPVAPGSKVADKDMCVIENMVVKSLITHPVSGIKSKLANTLEVRGKAWAGDRSVKEMYVSIDFGETWQKAKLKKPLNRLAWQEWSASVKFPETGYYEVWARAVNDKGVSQPMVLPGWNPRGYLNNACHRIAVEII</sequence>
<dbReference type="PANTHER" id="PTHR19372">
    <property type="entry name" value="SULFITE REDUCTASE"/>
    <property type="match status" value="1"/>
</dbReference>
<reference evidence="8" key="1">
    <citation type="submission" date="2016-07" db="EMBL/GenBank/DDBJ databases">
        <authorList>
            <person name="Florea S."/>
            <person name="Webb J.S."/>
            <person name="Jaromczyk J."/>
            <person name="Schardl C.L."/>
        </authorList>
    </citation>
    <scope>NUCLEOTIDE SEQUENCE [LARGE SCALE GENOMIC DNA]</scope>
    <source>
        <strain evidence="8">MIT 01-6242</strain>
    </source>
</reference>
<dbReference type="GO" id="GO:0008482">
    <property type="term" value="F:sulfite oxidase activity"/>
    <property type="evidence" value="ECO:0007669"/>
    <property type="project" value="TreeGrafter"/>
</dbReference>
<dbReference type="GO" id="GO:0020037">
    <property type="term" value="F:heme binding"/>
    <property type="evidence" value="ECO:0007669"/>
    <property type="project" value="TreeGrafter"/>
</dbReference>
<dbReference type="InterPro" id="IPR005066">
    <property type="entry name" value="MoCF_OxRdtse_dimer"/>
</dbReference>
<evidence type="ECO:0000256" key="1">
    <source>
        <dbReference type="ARBA" id="ARBA00001924"/>
    </source>
</evidence>
<dbReference type="AlphaFoldDB" id="A0A1B1U4P1"/>
<dbReference type="GO" id="GO:0006790">
    <property type="term" value="P:sulfur compound metabolic process"/>
    <property type="evidence" value="ECO:0007669"/>
    <property type="project" value="TreeGrafter"/>
</dbReference>
<evidence type="ECO:0000256" key="2">
    <source>
        <dbReference type="ARBA" id="ARBA00022505"/>
    </source>
</evidence>
<keyword evidence="4" id="KW-0560">Oxidoreductase</keyword>
<evidence type="ECO:0000256" key="4">
    <source>
        <dbReference type="ARBA" id="ARBA00023002"/>
    </source>
</evidence>
<name>A0A1B1U4P1_9HELI</name>
<dbReference type="Gene3D" id="3.90.420.10">
    <property type="entry name" value="Oxidoreductase, molybdopterin-binding domain"/>
    <property type="match status" value="1"/>
</dbReference>
<proteinExistence type="predicted"/>
<dbReference type="InterPro" id="IPR014756">
    <property type="entry name" value="Ig_E-set"/>
</dbReference>
<protein>
    <submittedName>
        <fullName evidence="7">Molybdopterin containing oxidoreductase</fullName>
    </submittedName>
</protein>
<dbReference type="SUPFAM" id="SSF56524">
    <property type="entry name" value="Oxidoreductase molybdopterin-binding domain"/>
    <property type="match status" value="1"/>
</dbReference>
<evidence type="ECO:0000313" key="8">
    <source>
        <dbReference type="Proteomes" id="UP000092884"/>
    </source>
</evidence>
<dbReference type="InterPro" id="IPR000572">
    <property type="entry name" value="OxRdtase_Mopterin-bd_dom"/>
</dbReference>
<keyword evidence="2" id="KW-0500">Molybdenum</keyword>
<dbReference type="SUPFAM" id="SSF81296">
    <property type="entry name" value="E set domains"/>
    <property type="match status" value="1"/>
</dbReference>
<evidence type="ECO:0000259" key="6">
    <source>
        <dbReference type="Pfam" id="PF03404"/>
    </source>
</evidence>
<dbReference type="OrthoDB" id="9778777at2"/>
<dbReference type="CDD" id="cd02110">
    <property type="entry name" value="SO_family_Moco_dimer"/>
    <property type="match status" value="1"/>
</dbReference>
<dbReference type="InterPro" id="IPR008335">
    <property type="entry name" value="Mopterin_OxRdtase_euk"/>
</dbReference>
<dbReference type="Pfam" id="PF00174">
    <property type="entry name" value="Oxidored_molyb"/>
    <property type="match status" value="1"/>
</dbReference>
<dbReference type="STRING" id="222136.BBW65_02360"/>
<dbReference type="InterPro" id="IPR036374">
    <property type="entry name" value="OxRdtase_Mopterin-bd_sf"/>
</dbReference>
<accession>A0A1B1U4P1</accession>
<keyword evidence="3" id="KW-0479">Metal-binding</keyword>
<evidence type="ECO:0000313" key="7">
    <source>
        <dbReference type="EMBL" id="ANV97718.1"/>
    </source>
</evidence>
<dbReference type="GO" id="GO:0043546">
    <property type="term" value="F:molybdopterin cofactor binding"/>
    <property type="evidence" value="ECO:0007669"/>
    <property type="project" value="TreeGrafter"/>
</dbReference>
<dbReference type="PRINTS" id="PR00407">
    <property type="entry name" value="EUMOPTERIN"/>
</dbReference>
<evidence type="ECO:0000259" key="5">
    <source>
        <dbReference type="Pfam" id="PF00174"/>
    </source>
</evidence>
<feature type="domain" description="Oxidoreductase molybdopterin-binding" evidence="5">
    <location>
        <begin position="130"/>
        <end position="299"/>
    </location>
</feature>
<keyword evidence="8" id="KW-1185">Reference proteome</keyword>
<dbReference type="Gene3D" id="2.60.40.650">
    <property type="match status" value="1"/>
</dbReference>
<comment type="cofactor">
    <cofactor evidence="1">
        <name>Mo-molybdopterin</name>
        <dbReference type="ChEBI" id="CHEBI:71302"/>
    </cofactor>
</comment>
<dbReference type="GO" id="GO:0030151">
    <property type="term" value="F:molybdenum ion binding"/>
    <property type="evidence" value="ECO:0007669"/>
    <property type="project" value="InterPro"/>
</dbReference>
<evidence type="ECO:0000256" key="3">
    <source>
        <dbReference type="ARBA" id="ARBA00022723"/>
    </source>
</evidence>
<feature type="domain" description="Moybdenum cofactor oxidoreductase dimerisation" evidence="6">
    <location>
        <begin position="327"/>
        <end position="444"/>
    </location>
</feature>
<dbReference type="Pfam" id="PF03404">
    <property type="entry name" value="Mo-co_dimer"/>
    <property type="match status" value="1"/>
</dbReference>
<dbReference type="Proteomes" id="UP000092884">
    <property type="component" value="Chromosome"/>
</dbReference>